<organism evidence="1 2">
    <name type="scientific">Pararhodobacter aggregans</name>
    <dbReference type="NCBI Taxonomy" id="404875"/>
    <lineage>
        <taxon>Bacteria</taxon>
        <taxon>Pseudomonadati</taxon>
        <taxon>Pseudomonadota</taxon>
        <taxon>Alphaproteobacteria</taxon>
        <taxon>Rhodobacterales</taxon>
        <taxon>Paracoccaceae</taxon>
        <taxon>Pararhodobacter</taxon>
    </lineage>
</organism>
<name>A0A2T7ULW1_9RHOB</name>
<protein>
    <submittedName>
        <fullName evidence="1">Uncharacterized protein</fullName>
    </submittedName>
</protein>
<dbReference type="OrthoDB" id="7845835at2"/>
<evidence type="ECO:0000313" key="1">
    <source>
        <dbReference type="EMBL" id="PVE45675.1"/>
    </source>
</evidence>
<reference evidence="1 2" key="1">
    <citation type="journal article" date="2011" name="Syst. Appl. Microbiol.">
        <title>Defluviimonas denitrificans gen. nov., sp. nov., and Pararhodobacter aggregans gen. nov., sp. nov., non-phototrophic Rhodobacteraceae from the biofilter of a marine aquaculture.</title>
        <authorList>
            <person name="Foesel B.U."/>
            <person name="Drake H.L."/>
            <person name="Schramm A."/>
        </authorList>
    </citation>
    <scope>NUCLEOTIDE SEQUENCE [LARGE SCALE GENOMIC DNA]</scope>
    <source>
        <strain evidence="1 2">D1-19</strain>
    </source>
</reference>
<keyword evidence="2" id="KW-1185">Reference proteome</keyword>
<proteinExistence type="predicted"/>
<gene>
    <name evidence="1" type="ORF">DDE23_20675</name>
</gene>
<evidence type="ECO:0000313" key="2">
    <source>
        <dbReference type="Proteomes" id="UP000244810"/>
    </source>
</evidence>
<dbReference type="EMBL" id="QDDR01000013">
    <property type="protein sequence ID" value="PVE45675.1"/>
    <property type="molecule type" value="Genomic_DNA"/>
</dbReference>
<dbReference type="PROSITE" id="PS51257">
    <property type="entry name" value="PROKAR_LIPOPROTEIN"/>
    <property type="match status" value="1"/>
</dbReference>
<comment type="caution">
    <text evidence="1">The sequence shown here is derived from an EMBL/GenBank/DDBJ whole genome shotgun (WGS) entry which is preliminary data.</text>
</comment>
<dbReference type="RefSeq" id="WP_107751679.1">
    <property type="nucleotide sequence ID" value="NZ_QBKF01000005.1"/>
</dbReference>
<dbReference type="Proteomes" id="UP000244810">
    <property type="component" value="Unassembled WGS sequence"/>
</dbReference>
<accession>A0A2T7ULW1</accession>
<dbReference type="AlphaFoldDB" id="A0A2T7ULW1"/>
<sequence>MRLIHAAALAGALALSGCIDVDMTATIDGADHATVSGHMAVQRQMLDMMGGGEAFCPAEEGGTLTTTETEARCDVRTEGSFAEVFESDPGQPSPTAVDLGDGTVRVTFPLGDMGAQTEEMRADPQAAAMMRPMLEGHTFTIRIAGAEVISSNGTIAEDGRSASFSFNLVDMLDPNLSLPETFETIVRY</sequence>